<dbReference type="InterPro" id="IPR011005">
    <property type="entry name" value="Dihydropteroate_synth-like_sf"/>
</dbReference>
<dbReference type="PANTHER" id="PTHR20941:SF1">
    <property type="entry name" value="FOLIC ACID SYNTHESIS PROTEIN FOL1"/>
    <property type="match status" value="1"/>
</dbReference>
<keyword evidence="8 13" id="KW-0479">Metal-binding</keyword>
<evidence type="ECO:0000259" key="14">
    <source>
        <dbReference type="PROSITE" id="PS50972"/>
    </source>
</evidence>
<feature type="domain" description="Pterin-binding" evidence="14">
    <location>
        <begin position="41"/>
        <end position="288"/>
    </location>
</feature>
<keyword evidence="7 13" id="KW-0808">Transferase</keyword>
<evidence type="ECO:0000256" key="4">
    <source>
        <dbReference type="ARBA" id="ARBA00009503"/>
    </source>
</evidence>
<comment type="cofactor">
    <cofactor evidence="2 13">
        <name>Mg(2+)</name>
        <dbReference type="ChEBI" id="CHEBI:18420"/>
    </cofactor>
</comment>
<accession>A0A5C4T2Y5</accession>
<evidence type="ECO:0000256" key="10">
    <source>
        <dbReference type="ARBA" id="ARBA00022909"/>
    </source>
</evidence>
<evidence type="ECO:0000256" key="12">
    <source>
        <dbReference type="ARBA" id="ARBA00053449"/>
    </source>
</evidence>
<dbReference type="Proteomes" id="UP000307943">
    <property type="component" value="Unassembled WGS sequence"/>
</dbReference>
<dbReference type="PANTHER" id="PTHR20941">
    <property type="entry name" value="FOLATE SYNTHESIS PROTEINS"/>
    <property type="match status" value="1"/>
</dbReference>
<dbReference type="PROSITE" id="PS50972">
    <property type="entry name" value="PTERIN_BINDING"/>
    <property type="match status" value="1"/>
</dbReference>
<reference evidence="15 16" key="1">
    <citation type="submission" date="2019-05" db="EMBL/GenBank/DDBJ databases">
        <title>We sequenced the genome of Paenibacillus hemerocallicola KCTC 33185 for further insight into its adaptation and study the phylogeny of Paenibacillus.</title>
        <authorList>
            <person name="Narsing Rao M.P."/>
        </authorList>
    </citation>
    <scope>NUCLEOTIDE SEQUENCE [LARGE SCALE GENOMIC DNA]</scope>
    <source>
        <strain evidence="15 16">KCTC 33185</strain>
    </source>
</reference>
<name>A0A5C4T2Y5_9BACL</name>
<organism evidence="15 16">
    <name type="scientific">Paenibacillus hemerocallicola</name>
    <dbReference type="NCBI Taxonomy" id="1172614"/>
    <lineage>
        <taxon>Bacteria</taxon>
        <taxon>Bacillati</taxon>
        <taxon>Bacillota</taxon>
        <taxon>Bacilli</taxon>
        <taxon>Bacillales</taxon>
        <taxon>Paenibacillaceae</taxon>
        <taxon>Paenibacillus</taxon>
    </lineage>
</organism>
<comment type="function">
    <text evidence="12 13">Catalyzes the condensation of para-aminobenzoate (pABA) with 6-hydroxymethyl-7,8-dihydropterin diphosphate (DHPt-PP) to form 7,8-dihydropteroate (H2Pte), the immediate precursor of folate derivatives.</text>
</comment>
<dbReference type="InterPro" id="IPR000489">
    <property type="entry name" value="Pterin-binding_dom"/>
</dbReference>
<dbReference type="InterPro" id="IPR006390">
    <property type="entry name" value="DHP_synth_dom"/>
</dbReference>
<dbReference type="GO" id="GO:0005829">
    <property type="term" value="C:cytosol"/>
    <property type="evidence" value="ECO:0007669"/>
    <property type="project" value="TreeGrafter"/>
</dbReference>
<gene>
    <name evidence="15" type="primary">folP</name>
    <name evidence="15" type="ORF">FE784_29965</name>
</gene>
<dbReference type="GO" id="GO:0046656">
    <property type="term" value="P:folic acid biosynthetic process"/>
    <property type="evidence" value="ECO:0007669"/>
    <property type="project" value="UniProtKB-KW"/>
</dbReference>
<evidence type="ECO:0000256" key="11">
    <source>
        <dbReference type="ARBA" id="ARBA00030193"/>
    </source>
</evidence>
<comment type="catalytic activity">
    <reaction evidence="1">
        <text>(7,8-dihydropterin-6-yl)methyl diphosphate + 4-aminobenzoate = 7,8-dihydropteroate + diphosphate</text>
        <dbReference type="Rhea" id="RHEA:19949"/>
        <dbReference type="ChEBI" id="CHEBI:17836"/>
        <dbReference type="ChEBI" id="CHEBI:17839"/>
        <dbReference type="ChEBI" id="CHEBI:33019"/>
        <dbReference type="ChEBI" id="CHEBI:72950"/>
        <dbReference type="EC" id="2.5.1.15"/>
    </reaction>
</comment>
<dbReference type="EMBL" id="VDCQ01000057">
    <property type="protein sequence ID" value="TNJ62519.1"/>
    <property type="molecule type" value="Genomic_DNA"/>
</dbReference>
<sequence>MGVEQSGSRDAERPFALPSSSYFGRRLLRCRELELAIGERTLIMGILNVTPDSFSDGGQYDSVERAVRRAFAMVDEGADMVDIGGESTRPGFTKVSVEEELDRVVPVIAALRQAGLQVPISIDTYKAEVAKAALEAGAHIVNDIWGFKENDEISSVAAAYGCPVILMHNRKSAEYRQFTAEVLDDLRESVEIARKSGVREDQIILDPGIGFGKTYEHNLLLMNRLHQVSALGYPVLLGTSRKSMIRSTLNVTPEDAVEGTAATVALGIAQGCSIMRVHDVKAMKRVAAMTDAMIRR</sequence>
<evidence type="ECO:0000256" key="3">
    <source>
        <dbReference type="ARBA" id="ARBA00004763"/>
    </source>
</evidence>
<dbReference type="EC" id="2.5.1.15" evidence="5 13"/>
<comment type="caution">
    <text evidence="15">The sequence shown here is derived from an EMBL/GenBank/DDBJ whole genome shotgun (WGS) entry which is preliminary data.</text>
</comment>
<comment type="similarity">
    <text evidence="4 13">Belongs to the DHPS family.</text>
</comment>
<dbReference type="GO" id="GO:0046872">
    <property type="term" value="F:metal ion binding"/>
    <property type="evidence" value="ECO:0007669"/>
    <property type="project" value="UniProtKB-KW"/>
</dbReference>
<dbReference type="UniPathway" id="UPA00077">
    <property type="reaction ID" value="UER00156"/>
</dbReference>
<evidence type="ECO:0000256" key="13">
    <source>
        <dbReference type="RuleBase" id="RU361205"/>
    </source>
</evidence>
<dbReference type="PROSITE" id="PS00793">
    <property type="entry name" value="DHPS_2"/>
    <property type="match status" value="1"/>
</dbReference>
<dbReference type="PROSITE" id="PS00792">
    <property type="entry name" value="DHPS_1"/>
    <property type="match status" value="1"/>
</dbReference>
<keyword evidence="10 13" id="KW-0289">Folate biosynthesis</keyword>
<protein>
    <recommendedName>
        <fullName evidence="6 13">Dihydropteroate synthase</fullName>
        <shortName evidence="13">DHPS</shortName>
        <ecNumber evidence="5 13">2.5.1.15</ecNumber>
    </recommendedName>
    <alternativeName>
        <fullName evidence="11 13">Dihydropteroate pyrophosphorylase</fullName>
    </alternativeName>
</protein>
<keyword evidence="16" id="KW-1185">Reference proteome</keyword>
<keyword evidence="9 13" id="KW-0460">Magnesium</keyword>
<evidence type="ECO:0000256" key="6">
    <source>
        <dbReference type="ARBA" id="ARBA00016919"/>
    </source>
</evidence>
<evidence type="ECO:0000256" key="5">
    <source>
        <dbReference type="ARBA" id="ARBA00012458"/>
    </source>
</evidence>
<evidence type="ECO:0000256" key="8">
    <source>
        <dbReference type="ARBA" id="ARBA00022723"/>
    </source>
</evidence>
<dbReference type="GO" id="GO:0046654">
    <property type="term" value="P:tetrahydrofolate biosynthetic process"/>
    <property type="evidence" value="ECO:0007669"/>
    <property type="project" value="UniProtKB-UniPathway"/>
</dbReference>
<evidence type="ECO:0000256" key="9">
    <source>
        <dbReference type="ARBA" id="ARBA00022842"/>
    </source>
</evidence>
<dbReference type="NCBIfam" id="TIGR01496">
    <property type="entry name" value="DHPS"/>
    <property type="match status" value="1"/>
</dbReference>
<evidence type="ECO:0000313" key="15">
    <source>
        <dbReference type="EMBL" id="TNJ62519.1"/>
    </source>
</evidence>
<proteinExistence type="inferred from homology"/>
<comment type="pathway">
    <text evidence="3 13">Cofactor biosynthesis; tetrahydrofolate biosynthesis; 7,8-dihydrofolate from 2-amino-4-hydroxy-6-hydroxymethyl-7,8-dihydropteridine diphosphate and 4-aminobenzoate: step 1/2.</text>
</comment>
<evidence type="ECO:0000256" key="2">
    <source>
        <dbReference type="ARBA" id="ARBA00001946"/>
    </source>
</evidence>
<dbReference type="GO" id="GO:0004156">
    <property type="term" value="F:dihydropteroate synthase activity"/>
    <property type="evidence" value="ECO:0007669"/>
    <property type="project" value="UniProtKB-EC"/>
</dbReference>
<dbReference type="FunFam" id="3.20.20.20:FF:000006">
    <property type="entry name" value="Dihydropteroate synthase"/>
    <property type="match status" value="1"/>
</dbReference>
<dbReference type="OrthoDB" id="9811744at2"/>
<dbReference type="AlphaFoldDB" id="A0A5C4T2Y5"/>
<dbReference type="CDD" id="cd00739">
    <property type="entry name" value="DHPS"/>
    <property type="match status" value="1"/>
</dbReference>
<evidence type="ECO:0000256" key="1">
    <source>
        <dbReference type="ARBA" id="ARBA00000012"/>
    </source>
</evidence>
<dbReference type="Pfam" id="PF00809">
    <property type="entry name" value="Pterin_bind"/>
    <property type="match status" value="1"/>
</dbReference>
<evidence type="ECO:0000256" key="7">
    <source>
        <dbReference type="ARBA" id="ARBA00022679"/>
    </source>
</evidence>
<dbReference type="InterPro" id="IPR045031">
    <property type="entry name" value="DHP_synth-like"/>
</dbReference>
<evidence type="ECO:0000313" key="16">
    <source>
        <dbReference type="Proteomes" id="UP000307943"/>
    </source>
</evidence>
<dbReference type="SUPFAM" id="SSF51717">
    <property type="entry name" value="Dihydropteroate synthetase-like"/>
    <property type="match status" value="1"/>
</dbReference>
<dbReference type="Gene3D" id="3.20.20.20">
    <property type="entry name" value="Dihydropteroate synthase-like"/>
    <property type="match status" value="1"/>
</dbReference>